<dbReference type="Pfam" id="PF00569">
    <property type="entry name" value="ZZ"/>
    <property type="match status" value="1"/>
</dbReference>
<feature type="region of interest" description="Disordered" evidence="5">
    <location>
        <begin position="588"/>
        <end position="636"/>
    </location>
</feature>
<dbReference type="InterPro" id="IPR001841">
    <property type="entry name" value="Znf_RING"/>
</dbReference>
<keyword evidence="1" id="KW-0479">Metal-binding</keyword>
<dbReference type="InterPro" id="IPR043145">
    <property type="entry name" value="Znf_ZZ_sf"/>
</dbReference>
<dbReference type="GO" id="GO:0061630">
    <property type="term" value="F:ubiquitin protein ligase activity"/>
    <property type="evidence" value="ECO:0007669"/>
    <property type="project" value="TreeGrafter"/>
</dbReference>
<dbReference type="EMBL" id="KE346013">
    <property type="protein sequence ID" value="EXC24196.1"/>
    <property type="molecule type" value="Genomic_DNA"/>
</dbReference>
<feature type="domain" description="RING-type" evidence="6">
    <location>
        <begin position="377"/>
        <end position="415"/>
    </location>
</feature>
<sequence>MGDHALDVAESEKISESFVCCVCLDLLYKPIVLSCGHISCFWCVHKSMDGLRESRCPICRNPYNHFPTICQMFHFLLQKMYPLTYEQRRLQTLEEENRMGCFSPQFDDNTYGSLAKQELHCISNSACEASHVSSEQLESISQVQDSSTSTPAEAPDKNNEVTGTVVHNKKVSLKKQESGNCELVTVSDVLCVECKQLPFHPVALNCGSQQELHCISNSACEASHVSSEQLESISQVQDSCTSTPAEAPDENNEVTGTVVHNKKDSLKKQESRNCELVTVSDVLCVECKQLPFHPVALNCGSQQELHCISNSACEASHVSSEQLESISQVQDNCTSTPAEAPDENNEVTGTVVHNKKDSLQKQESGNCVLVTVSDVLCVECKQLLFHPVALNCGHVYCESCLIHLCDENIKCRVCESLHPTGFPKVFQELCQFLEERFPIEYALRRDAVQLKQVNSKHESLITCSTKADKQAHNVQQWSDPSSNVHFSVGCDSCGMFPIIGERYNCKDCVEEIGFDLCGDCYNTSSKLPGRFNQRHTPEHRFELLKSNTIRNIMLRLVTGQFEDGSTALVFGNYSSENSDESTALVIGNHSPDNSEDGSTPLSLYDRAPENVDNSSTTALASSPGDGQDQDDAQSPT</sequence>
<evidence type="ECO:0000256" key="5">
    <source>
        <dbReference type="SAM" id="MobiDB-lite"/>
    </source>
</evidence>
<dbReference type="GO" id="GO:0043161">
    <property type="term" value="P:proteasome-mediated ubiquitin-dependent protein catabolic process"/>
    <property type="evidence" value="ECO:0007669"/>
    <property type="project" value="TreeGrafter"/>
</dbReference>
<dbReference type="PANTHER" id="PTHR15898:SF13">
    <property type="entry name" value="BIFUNCTIONAL APOPTOSIS REGULATOR"/>
    <property type="match status" value="1"/>
</dbReference>
<evidence type="ECO:0000313" key="8">
    <source>
        <dbReference type="EMBL" id="EXC24196.1"/>
    </source>
</evidence>
<evidence type="ECO:0000256" key="2">
    <source>
        <dbReference type="ARBA" id="ARBA00022771"/>
    </source>
</evidence>
<evidence type="ECO:0000256" key="3">
    <source>
        <dbReference type="ARBA" id="ARBA00022833"/>
    </source>
</evidence>
<dbReference type="InterPro" id="IPR000433">
    <property type="entry name" value="Znf_ZZ"/>
</dbReference>
<dbReference type="Gene3D" id="3.30.40.10">
    <property type="entry name" value="Zinc/RING finger domain, C3HC4 (zinc finger)"/>
    <property type="match status" value="2"/>
</dbReference>
<dbReference type="eggNOG" id="KOG4582">
    <property type="taxonomic scope" value="Eukaryota"/>
</dbReference>
<evidence type="ECO:0000256" key="1">
    <source>
        <dbReference type="ARBA" id="ARBA00022723"/>
    </source>
</evidence>
<gene>
    <name evidence="8" type="ORF">L484_015215</name>
</gene>
<dbReference type="PROSITE" id="PS50089">
    <property type="entry name" value="ZF_RING_2"/>
    <property type="match status" value="2"/>
</dbReference>
<evidence type="ECO:0000313" key="9">
    <source>
        <dbReference type="Proteomes" id="UP000030645"/>
    </source>
</evidence>
<dbReference type="Proteomes" id="UP000030645">
    <property type="component" value="Unassembled WGS sequence"/>
</dbReference>
<dbReference type="AlphaFoldDB" id="W9SS63"/>
<dbReference type="SUPFAM" id="SSF57850">
    <property type="entry name" value="RING/U-box"/>
    <property type="match status" value="3"/>
</dbReference>
<protein>
    <submittedName>
        <fullName evidence="8">E3 ubiquitin-protein ligase PRT1</fullName>
    </submittedName>
</protein>
<proteinExistence type="predicted"/>
<organism evidence="8 9">
    <name type="scientific">Morus notabilis</name>
    <dbReference type="NCBI Taxonomy" id="981085"/>
    <lineage>
        <taxon>Eukaryota</taxon>
        <taxon>Viridiplantae</taxon>
        <taxon>Streptophyta</taxon>
        <taxon>Embryophyta</taxon>
        <taxon>Tracheophyta</taxon>
        <taxon>Spermatophyta</taxon>
        <taxon>Magnoliopsida</taxon>
        <taxon>eudicotyledons</taxon>
        <taxon>Gunneridae</taxon>
        <taxon>Pentapetalae</taxon>
        <taxon>rosids</taxon>
        <taxon>fabids</taxon>
        <taxon>Rosales</taxon>
        <taxon>Moraceae</taxon>
        <taxon>Moreae</taxon>
        <taxon>Morus</taxon>
    </lineage>
</organism>
<reference evidence="9" key="1">
    <citation type="submission" date="2013-01" db="EMBL/GenBank/DDBJ databases">
        <title>Draft Genome Sequence of a Mulberry Tree, Morus notabilis C.K. Schneid.</title>
        <authorList>
            <person name="He N."/>
            <person name="Zhao S."/>
        </authorList>
    </citation>
    <scope>NUCLEOTIDE SEQUENCE</scope>
</reference>
<dbReference type="SMART" id="SM00184">
    <property type="entry name" value="RING"/>
    <property type="match status" value="2"/>
</dbReference>
<keyword evidence="9" id="KW-1185">Reference proteome</keyword>
<evidence type="ECO:0000259" key="7">
    <source>
        <dbReference type="PROSITE" id="PS50135"/>
    </source>
</evidence>
<feature type="region of interest" description="Disordered" evidence="5">
    <location>
        <begin position="138"/>
        <end position="163"/>
    </location>
</feature>
<dbReference type="InterPro" id="IPR017907">
    <property type="entry name" value="Znf_RING_CS"/>
</dbReference>
<evidence type="ECO:0000259" key="6">
    <source>
        <dbReference type="PROSITE" id="PS50089"/>
    </source>
</evidence>
<dbReference type="PROSITE" id="PS01357">
    <property type="entry name" value="ZF_ZZ_1"/>
    <property type="match status" value="1"/>
</dbReference>
<feature type="compositionally biased region" description="Polar residues" evidence="5">
    <location>
        <begin position="611"/>
        <end position="620"/>
    </location>
</feature>
<evidence type="ECO:0000256" key="4">
    <source>
        <dbReference type="PROSITE-ProRule" id="PRU00228"/>
    </source>
</evidence>
<dbReference type="KEGG" id="mnt:21398321"/>
<accession>W9SS63</accession>
<dbReference type="FunFam" id="3.30.40.10:FF:000489">
    <property type="entry name" value="E3 ubiquitin-protein ligase PRT1"/>
    <property type="match status" value="1"/>
</dbReference>
<dbReference type="PROSITE" id="PS00518">
    <property type="entry name" value="ZF_RING_1"/>
    <property type="match status" value="1"/>
</dbReference>
<dbReference type="GO" id="GO:0008270">
    <property type="term" value="F:zinc ion binding"/>
    <property type="evidence" value="ECO:0007669"/>
    <property type="project" value="UniProtKB-KW"/>
</dbReference>
<dbReference type="Gene3D" id="3.30.60.90">
    <property type="match status" value="1"/>
</dbReference>
<dbReference type="PANTHER" id="PTHR15898">
    <property type="entry name" value="BIFUNCTIONAL APOPTOSIS REGULATOR"/>
    <property type="match status" value="1"/>
</dbReference>
<dbReference type="FunFam" id="3.30.60.90:FF:000014">
    <property type="entry name" value="E3 ubiquitin-protein ligase PRT1"/>
    <property type="match status" value="1"/>
</dbReference>
<feature type="domain" description="ZZ-type" evidence="7">
    <location>
        <begin position="485"/>
        <end position="549"/>
    </location>
</feature>
<dbReference type="eggNOG" id="KOG4159">
    <property type="taxonomic scope" value="Eukaryota"/>
</dbReference>
<name>W9SS63_9ROSA</name>
<feature type="compositionally biased region" description="Polar residues" evidence="5">
    <location>
        <begin position="138"/>
        <end position="151"/>
    </location>
</feature>
<dbReference type="OrthoDB" id="6270329at2759"/>
<dbReference type="SMART" id="SM00291">
    <property type="entry name" value="ZnF_ZZ"/>
    <property type="match status" value="1"/>
</dbReference>
<feature type="compositionally biased region" description="Acidic residues" evidence="5">
    <location>
        <begin position="627"/>
        <end position="636"/>
    </location>
</feature>
<dbReference type="Pfam" id="PF13920">
    <property type="entry name" value="zf-C3HC4_3"/>
    <property type="match status" value="1"/>
</dbReference>
<keyword evidence="2 4" id="KW-0863">Zinc-finger</keyword>
<feature type="domain" description="RING-type" evidence="6">
    <location>
        <begin position="20"/>
        <end position="60"/>
    </location>
</feature>
<dbReference type="InterPro" id="IPR013083">
    <property type="entry name" value="Znf_RING/FYVE/PHD"/>
</dbReference>
<keyword evidence="3" id="KW-0862">Zinc</keyword>
<dbReference type="PROSITE" id="PS50135">
    <property type="entry name" value="ZF_ZZ_2"/>
    <property type="match status" value="1"/>
</dbReference>
<dbReference type="STRING" id="981085.W9SS63"/>